<dbReference type="EMBL" id="CACRXK020009861">
    <property type="protein sequence ID" value="CAB4018113.1"/>
    <property type="molecule type" value="Genomic_DNA"/>
</dbReference>
<keyword evidence="3" id="KW-1185">Reference proteome</keyword>
<dbReference type="InterPro" id="IPR027417">
    <property type="entry name" value="P-loop_NTPase"/>
</dbReference>
<reference evidence="2" key="1">
    <citation type="submission" date="2020-04" db="EMBL/GenBank/DDBJ databases">
        <authorList>
            <person name="Alioto T."/>
            <person name="Alioto T."/>
            <person name="Gomez Garrido J."/>
        </authorList>
    </citation>
    <scope>NUCLEOTIDE SEQUENCE</scope>
    <source>
        <strain evidence="2">A484AB</strain>
    </source>
</reference>
<dbReference type="SMART" id="SM00382">
    <property type="entry name" value="AAA"/>
    <property type="match status" value="1"/>
</dbReference>
<comment type="catalytic activity">
    <reaction evidence="1">
        <text>ATP + H2O = ADP + phosphate + H(+)</text>
        <dbReference type="Rhea" id="RHEA:13065"/>
        <dbReference type="ChEBI" id="CHEBI:15377"/>
        <dbReference type="ChEBI" id="CHEBI:15378"/>
        <dbReference type="ChEBI" id="CHEBI:30616"/>
        <dbReference type="ChEBI" id="CHEBI:43474"/>
        <dbReference type="ChEBI" id="CHEBI:456216"/>
        <dbReference type="EC" id="5.6.2.3"/>
    </reaction>
</comment>
<dbReference type="OrthoDB" id="432234at2759"/>
<dbReference type="Gene3D" id="3.40.50.300">
    <property type="entry name" value="P-loop containing nucleotide triphosphate hydrolases"/>
    <property type="match status" value="1"/>
</dbReference>
<keyword evidence="1" id="KW-0547">Nucleotide-binding</keyword>
<dbReference type="Proteomes" id="UP001152795">
    <property type="component" value="Unassembled WGS sequence"/>
</dbReference>
<accession>A0A6S7IL64</accession>
<keyword evidence="1" id="KW-0227">DNA damage</keyword>
<dbReference type="AlphaFoldDB" id="A0A6S7IL64"/>
<dbReference type="GO" id="GO:0006310">
    <property type="term" value="P:DNA recombination"/>
    <property type="evidence" value="ECO:0007669"/>
    <property type="project" value="UniProtKB-KW"/>
</dbReference>
<dbReference type="GO" id="GO:0005524">
    <property type="term" value="F:ATP binding"/>
    <property type="evidence" value="ECO:0007669"/>
    <property type="project" value="UniProtKB-KW"/>
</dbReference>
<dbReference type="GO" id="GO:0016787">
    <property type="term" value="F:hydrolase activity"/>
    <property type="evidence" value="ECO:0007669"/>
    <property type="project" value="UniProtKB-KW"/>
</dbReference>
<dbReference type="PANTHER" id="PTHR47642:SF5">
    <property type="entry name" value="ATP-DEPENDENT DNA HELICASE"/>
    <property type="match status" value="1"/>
</dbReference>
<proteinExistence type="inferred from homology"/>
<keyword evidence="1" id="KW-0378">Hydrolase</keyword>
<evidence type="ECO:0000313" key="3">
    <source>
        <dbReference type="Proteomes" id="UP001152795"/>
    </source>
</evidence>
<dbReference type="SUPFAM" id="SSF52540">
    <property type="entry name" value="P-loop containing nucleoside triphosphate hydrolases"/>
    <property type="match status" value="2"/>
</dbReference>
<dbReference type="Pfam" id="PF05970">
    <property type="entry name" value="PIF1"/>
    <property type="match status" value="1"/>
</dbReference>
<dbReference type="GO" id="GO:0000723">
    <property type="term" value="P:telomere maintenance"/>
    <property type="evidence" value="ECO:0007669"/>
    <property type="project" value="InterPro"/>
</dbReference>
<protein>
    <recommendedName>
        <fullName evidence="1">ATP-dependent DNA helicase</fullName>
        <ecNumber evidence="1">5.6.2.3</ecNumber>
    </recommendedName>
</protein>
<dbReference type="PANTHER" id="PTHR47642">
    <property type="entry name" value="ATP-DEPENDENT DNA HELICASE"/>
    <property type="match status" value="1"/>
</dbReference>
<dbReference type="GO" id="GO:0043139">
    <property type="term" value="F:5'-3' DNA helicase activity"/>
    <property type="evidence" value="ECO:0007669"/>
    <property type="project" value="UniProtKB-EC"/>
</dbReference>
<keyword evidence="1" id="KW-0234">DNA repair</keyword>
<gene>
    <name evidence="2" type="ORF">PACLA_8A085012</name>
</gene>
<organism evidence="2 3">
    <name type="scientific">Paramuricea clavata</name>
    <name type="common">Red gorgonian</name>
    <name type="synonym">Violescent sea-whip</name>
    <dbReference type="NCBI Taxonomy" id="317549"/>
    <lineage>
        <taxon>Eukaryota</taxon>
        <taxon>Metazoa</taxon>
        <taxon>Cnidaria</taxon>
        <taxon>Anthozoa</taxon>
        <taxon>Octocorallia</taxon>
        <taxon>Malacalcyonacea</taxon>
        <taxon>Plexauridae</taxon>
        <taxon>Paramuricea</taxon>
    </lineage>
</organism>
<dbReference type="GO" id="GO:0006281">
    <property type="term" value="P:DNA repair"/>
    <property type="evidence" value="ECO:0007669"/>
    <property type="project" value="UniProtKB-KW"/>
</dbReference>
<keyword evidence="1" id="KW-0067">ATP-binding</keyword>
<evidence type="ECO:0000313" key="2">
    <source>
        <dbReference type="EMBL" id="CAB4018113.1"/>
    </source>
</evidence>
<dbReference type="InterPro" id="IPR010285">
    <property type="entry name" value="DNA_helicase_pif1-like_DEAD"/>
</dbReference>
<dbReference type="CDD" id="cd18809">
    <property type="entry name" value="SF1_C_RecD"/>
    <property type="match status" value="1"/>
</dbReference>
<keyword evidence="1" id="KW-0233">DNA recombination</keyword>
<comment type="similarity">
    <text evidence="1">Belongs to the helicase family.</text>
</comment>
<comment type="cofactor">
    <cofactor evidence="1">
        <name>Mg(2+)</name>
        <dbReference type="ChEBI" id="CHEBI:18420"/>
    </cofactor>
</comment>
<dbReference type="InterPro" id="IPR051055">
    <property type="entry name" value="PIF1_helicase"/>
</dbReference>
<keyword evidence="1 2" id="KW-0347">Helicase</keyword>
<dbReference type="EC" id="5.6.2.3" evidence="1"/>
<evidence type="ECO:0000256" key="1">
    <source>
        <dbReference type="RuleBase" id="RU363044"/>
    </source>
</evidence>
<comment type="caution">
    <text evidence="2">The sequence shown here is derived from an EMBL/GenBank/DDBJ whole genome shotgun (WGS) entry which is preliminary data.</text>
</comment>
<name>A0A6S7IL64_PARCT</name>
<dbReference type="InterPro" id="IPR003593">
    <property type="entry name" value="AAA+_ATPase"/>
</dbReference>
<sequence>MESPIRLTEEQQTIFDLAKKGYNICILGRASVGKSTTVQEIKKELSAKCLQCEIICSTGIACKNYDGEAKTSHSFYGLQIAELPSEMLAEGSLTQEKIRKRLGETNVLIWDEVSMTSKRILELVNIIHLLLSNNNFAFGGIQVILVGDFWHLKPIPSVFDNGKAIYESHIFNEVFQHRIELTKILRQSECETSFKDLLEMLRKIHEEHDNGTVLASLPGELIQYQSIDTGHTTSLEKSIPRVLAVKPGCKIMLLCNINDNLKNGYQGEFIGSDPDDENKVIVNFPTTGTVSLSRRTWFKYARDGKVQGSRTQFPILRCYAITVHKSQSLTLEAAVGHCAQEFVHGQTYVAMSRVKLSDKLQVINFHRKFLLPPPPELVNLARNVTCLEPTETYACCKYRPLYKSHFVAGDSVMMFQEEIQSIESDKDETDVTDESHETFEGEEFFKTTEGTATCKLEDVLLCLIPHFETELSTPLSTFTMETFLTSATTNRTDQCCGEICHQQYGAWAVRKCLNKG</sequence>